<sequence length="268" mass="28086">MRKVYLVLLSFLYSTVSYSQVGINTATPAGTFDVVGKATDPAVQDGFLPPRLTGDQLKGKDLAYNMAQNGIMVFATSAVTTVSPKTINVTSAGFYYYDAVNAVWVGLKDNSSNSGTSLYASKDGAWSLVNLGISGTNWNKIDLSSQDVKTGTASLLNTGVYTAAKNGIYEVSFETQLAGGIDLSILGGKKMGILKNGTMVFEEKVFDAVRVSILGVTLAAVPVTSTTLTGLIKLNAGETIAFAIETGGVNLTLLTDGKVSVSVFKVSD</sequence>
<dbReference type="EMBL" id="JAVIXS010000001">
    <property type="protein sequence ID" value="MDR4950962.1"/>
    <property type="molecule type" value="Genomic_DNA"/>
</dbReference>
<keyword evidence="3" id="KW-1185">Reference proteome</keyword>
<evidence type="ECO:0000313" key="3">
    <source>
        <dbReference type="Proteomes" id="UP001260959"/>
    </source>
</evidence>
<feature type="chain" id="PRO_5046824754" description="C1q domain-containing protein" evidence="1">
    <location>
        <begin position="20"/>
        <end position="268"/>
    </location>
</feature>
<name>A0ABU1E001_9FLAO</name>
<keyword evidence="1" id="KW-0732">Signal</keyword>
<accession>A0ABU1E001</accession>
<proteinExistence type="predicted"/>
<reference evidence="2 3" key="1">
    <citation type="submission" date="2023-08" db="EMBL/GenBank/DDBJ databases">
        <authorList>
            <person name="Maltman C."/>
        </authorList>
    </citation>
    <scope>NUCLEOTIDE SEQUENCE [LARGE SCALE GENOMIC DNA]</scope>
    <source>
        <strain evidence="2 3">ES2</strain>
    </source>
</reference>
<dbReference type="InterPro" id="IPR008983">
    <property type="entry name" value="Tumour_necrosis_fac-like_dom"/>
</dbReference>
<dbReference type="Gene3D" id="2.60.120.40">
    <property type="match status" value="1"/>
</dbReference>
<dbReference type="RefSeq" id="WP_079242043.1">
    <property type="nucleotide sequence ID" value="NZ_JAVIXS010000001.1"/>
</dbReference>
<gene>
    <name evidence="2" type="ORF">REB14_02050</name>
</gene>
<evidence type="ECO:0000256" key="1">
    <source>
        <dbReference type="SAM" id="SignalP"/>
    </source>
</evidence>
<evidence type="ECO:0000313" key="2">
    <source>
        <dbReference type="EMBL" id="MDR4950962.1"/>
    </source>
</evidence>
<comment type="caution">
    <text evidence="2">The sequence shown here is derived from an EMBL/GenBank/DDBJ whole genome shotgun (WGS) entry which is preliminary data.</text>
</comment>
<dbReference type="Proteomes" id="UP001260959">
    <property type="component" value="Unassembled WGS sequence"/>
</dbReference>
<protein>
    <recommendedName>
        <fullName evidence="4">C1q domain-containing protein</fullName>
    </recommendedName>
</protein>
<organism evidence="2 3">
    <name type="scientific">Chryseobacterium metallicongregator</name>
    <dbReference type="NCBI Taxonomy" id="3073042"/>
    <lineage>
        <taxon>Bacteria</taxon>
        <taxon>Pseudomonadati</taxon>
        <taxon>Bacteroidota</taxon>
        <taxon>Flavobacteriia</taxon>
        <taxon>Flavobacteriales</taxon>
        <taxon>Weeksellaceae</taxon>
        <taxon>Chryseobacterium group</taxon>
        <taxon>Chryseobacterium</taxon>
    </lineage>
</organism>
<feature type="signal peptide" evidence="1">
    <location>
        <begin position="1"/>
        <end position="19"/>
    </location>
</feature>
<evidence type="ECO:0008006" key="4">
    <source>
        <dbReference type="Google" id="ProtNLM"/>
    </source>
</evidence>